<dbReference type="Proteomes" id="UP001596956">
    <property type="component" value="Unassembled WGS sequence"/>
</dbReference>
<keyword evidence="1" id="KW-0805">Transcription regulation</keyword>
<gene>
    <name evidence="6" type="ORF">ACFQZU_23160</name>
</gene>
<name>A0ABW3BMD0_9ACTN</name>
<evidence type="ECO:0000256" key="4">
    <source>
        <dbReference type="PROSITE-ProRule" id="PRU00335"/>
    </source>
</evidence>
<protein>
    <submittedName>
        <fullName evidence="6">TetR/AcrR family transcriptional regulator</fullName>
    </submittedName>
</protein>
<dbReference type="PROSITE" id="PS50977">
    <property type="entry name" value="HTH_TETR_2"/>
    <property type="match status" value="1"/>
</dbReference>
<dbReference type="PANTHER" id="PTHR30055">
    <property type="entry name" value="HTH-TYPE TRANSCRIPTIONAL REGULATOR RUTR"/>
    <property type="match status" value="1"/>
</dbReference>
<reference evidence="7" key="1">
    <citation type="journal article" date="2019" name="Int. J. Syst. Evol. Microbiol.">
        <title>The Global Catalogue of Microorganisms (GCM) 10K type strain sequencing project: providing services to taxonomists for standard genome sequencing and annotation.</title>
        <authorList>
            <consortium name="The Broad Institute Genomics Platform"/>
            <consortium name="The Broad Institute Genome Sequencing Center for Infectious Disease"/>
            <person name="Wu L."/>
            <person name="Ma J."/>
        </authorList>
    </citation>
    <scope>NUCLEOTIDE SEQUENCE [LARGE SCALE GENOMIC DNA]</scope>
    <source>
        <strain evidence="7">CCUG 63369</strain>
    </source>
</reference>
<comment type="caution">
    <text evidence="6">The sequence shown here is derived from an EMBL/GenBank/DDBJ whole genome shotgun (WGS) entry which is preliminary data.</text>
</comment>
<evidence type="ECO:0000313" key="7">
    <source>
        <dbReference type="Proteomes" id="UP001596956"/>
    </source>
</evidence>
<dbReference type="Pfam" id="PF02909">
    <property type="entry name" value="TetR_C_1"/>
    <property type="match status" value="1"/>
</dbReference>
<organism evidence="6 7">
    <name type="scientific">Streptomonospora algeriensis</name>
    <dbReference type="NCBI Taxonomy" id="995084"/>
    <lineage>
        <taxon>Bacteria</taxon>
        <taxon>Bacillati</taxon>
        <taxon>Actinomycetota</taxon>
        <taxon>Actinomycetes</taxon>
        <taxon>Streptosporangiales</taxon>
        <taxon>Nocardiopsidaceae</taxon>
        <taxon>Streptomonospora</taxon>
    </lineage>
</organism>
<dbReference type="InterPro" id="IPR036271">
    <property type="entry name" value="Tet_transcr_reg_TetR-rel_C_sf"/>
</dbReference>
<dbReference type="Pfam" id="PF00440">
    <property type="entry name" value="TetR_N"/>
    <property type="match status" value="1"/>
</dbReference>
<evidence type="ECO:0000256" key="2">
    <source>
        <dbReference type="ARBA" id="ARBA00023125"/>
    </source>
</evidence>
<evidence type="ECO:0000259" key="5">
    <source>
        <dbReference type="PROSITE" id="PS50977"/>
    </source>
</evidence>
<feature type="non-terminal residue" evidence="6">
    <location>
        <position position="1"/>
    </location>
</feature>
<dbReference type="Gene3D" id="1.10.10.60">
    <property type="entry name" value="Homeodomain-like"/>
    <property type="match status" value="1"/>
</dbReference>
<feature type="DNA-binding region" description="H-T-H motif" evidence="4">
    <location>
        <begin position="11"/>
        <end position="30"/>
    </location>
</feature>
<dbReference type="SUPFAM" id="SSF46689">
    <property type="entry name" value="Homeodomain-like"/>
    <property type="match status" value="1"/>
</dbReference>
<evidence type="ECO:0000256" key="1">
    <source>
        <dbReference type="ARBA" id="ARBA00023015"/>
    </source>
</evidence>
<keyword evidence="2 4" id="KW-0238">DNA-binding</keyword>
<dbReference type="InterPro" id="IPR001647">
    <property type="entry name" value="HTH_TetR"/>
</dbReference>
<keyword evidence="3" id="KW-0804">Transcription</keyword>
<feature type="domain" description="HTH tetR-type" evidence="5">
    <location>
        <begin position="1"/>
        <end position="48"/>
    </location>
</feature>
<dbReference type="PANTHER" id="PTHR30055:SF151">
    <property type="entry name" value="TRANSCRIPTIONAL REGULATORY PROTEIN"/>
    <property type="match status" value="1"/>
</dbReference>
<accession>A0ABW3BMD0</accession>
<evidence type="ECO:0000256" key="3">
    <source>
        <dbReference type="ARBA" id="ARBA00023163"/>
    </source>
</evidence>
<dbReference type="InterPro" id="IPR050109">
    <property type="entry name" value="HTH-type_TetR-like_transc_reg"/>
</dbReference>
<sequence>LADAEGLGAVSMQRVAAELGYTTMSLYRYVASKEQLVEVMADTALGRPPESSGAADWRARLEALARALLEVYRARPWLLRVEISGPPLGPNQLAWFEAHLEALAASGLPGAERVAVVMFVDGAVRELARIAVQIERSRQDGGVSDEEAGAAYAAALRRFAVPERYPNVAALVAEGVFDSPEPSGAAADEGAAGKWGVADAIGTDIAFGLRRLLDGVESYARERAQAGSA</sequence>
<evidence type="ECO:0000313" key="6">
    <source>
        <dbReference type="EMBL" id="MFD0804195.1"/>
    </source>
</evidence>
<dbReference type="EMBL" id="JBHTHR010001439">
    <property type="protein sequence ID" value="MFD0804195.1"/>
    <property type="molecule type" value="Genomic_DNA"/>
</dbReference>
<proteinExistence type="predicted"/>
<dbReference type="InterPro" id="IPR004111">
    <property type="entry name" value="Repressor_TetR_C"/>
</dbReference>
<dbReference type="InterPro" id="IPR009057">
    <property type="entry name" value="Homeodomain-like_sf"/>
</dbReference>
<dbReference type="Gene3D" id="1.10.357.10">
    <property type="entry name" value="Tetracycline Repressor, domain 2"/>
    <property type="match status" value="1"/>
</dbReference>
<dbReference type="SUPFAM" id="SSF48498">
    <property type="entry name" value="Tetracyclin repressor-like, C-terminal domain"/>
    <property type="match status" value="1"/>
</dbReference>
<keyword evidence="7" id="KW-1185">Reference proteome</keyword>